<organism evidence="2 3">
    <name type="scientific">Flammeovirga pacifica</name>
    <dbReference type="NCBI Taxonomy" id="915059"/>
    <lineage>
        <taxon>Bacteria</taxon>
        <taxon>Pseudomonadati</taxon>
        <taxon>Bacteroidota</taxon>
        <taxon>Cytophagia</taxon>
        <taxon>Cytophagales</taxon>
        <taxon>Flammeovirgaceae</taxon>
        <taxon>Flammeovirga</taxon>
    </lineage>
</organism>
<keyword evidence="1" id="KW-0732">Signal</keyword>
<proteinExistence type="predicted"/>
<sequence>MNIKLLLSKLLCIVTLLLIATPGVANTLTLTADLTITDVSELSTYSKVDLNGFHLNIDIVGDLGKKIEITGLTASDTVNQKVTIGADAEVELGFVDGNYPLGIHVYGEVLTSSIKFKDVNSHVNIYVAKDAILNNTGITEIFLPNVVIAGTFNNDGNFTTLAGNSIDLEIQDTGTLYIKGTTYFGQNSDITILGTLKIDEQLRIHKFSKIDFGSDCAQGILDVIDVILDVHNDPDVFEVLGCGTVNLGDCSEVGTSGVNAGRFCGDLPVELVYFKGYKDNANHVLIWETATEHNASHFEIQGSNNRTDWSTLGAVEAYGNSQVSIEYEYIQKSVTYTYYRLIQYDFDGQFEVFGSISIEKDVNNFNTRVYPNIAYTHDQFKLEVSGINSEIVVHVGLFDQKGNLVWKKNINVEAGDHNIVSTFRLDKSLIAGTYFLVSNNGTKKDMKRIVIK</sequence>
<dbReference type="Proteomes" id="UP000179797">
    <property type="component" value="Unassembled WGS sequence"/>
</dbReference>
<dbReference type="EMBL" id="JRYR02000002">
    <property type="protein sequence ID" value="OHX63943.1"/>
    <property type="molecule type" value="Genomic_DNA"/>
</dbReference>
<feature type="chain" id="PRO_5010207721" description="Secretion system C-terminal sorting domain-containing protein" evidence="1">
    <location>
        <begin position="26"/>
        <end position="452"/>
    </location>
</feature>
<gene>
    <name evidence="2" type="ORF">NH26_20245</name>
</gene>
<dbReference type="AlphaFoldDB" id="A0A1S1YSV0"/>
<dbReference type="STRING" id="915059.NH26_20245"/>
<dbReference type="OrthoDB" id="868831at2"/>
<keyword evidence="3" id="KW-1185">Reference proteome</keyword>
<dbReference type="InterPro" id="IPR026444">
    <property type="entry name" value="Secre_tail"/>
</dbReference>
<evidence type="ECO:0000256" key="1">
    <source>
        <dbReference type="SAM" id="SignalP"/>
    </source>
</evidence>
<evidence type="ECO:0008006" key="4">
    <source>
        <dbReference type="Google" id="ProtNLM"/>
    </source>
</evidence>
<accession>A0A1S1YSV0</accession>
<comment type="caution">
    <text evidence="2">The sequence shown here is derived from an EMBL/GenBank/DDBJ whole genome shotgun (WGS) entry which is preliminary data.</text>
</comment>
<name>A0A1S1YSV0_FLAPC</name>
<protein>
    <recommendedName>
        <fullName evidence="4">Secretion system C-terminal sorting domain-containing protein</fullName>
    </recommendedName>
</protein>
<dbReference type="NCBIfam" id="TIGR04183">
    <property type="entry name" value="Por_Secre_tail"/>
    <property type="match status" value="1"/>
</dbReference>
<reference evidence="2 3" key="1">
    <citation type="journal article" date="2012" name="Int. J. Syst. Evol. Microbiol.">
        <title>Flammeovirga pacifica sp. nov., isolated from deep-sea sediment.</title>
        <authorList>
            <person name="Xu H."/>
            <person name="Fu Y."/>
            <person name="Yang N."/>
            <person name="Ding Z."/>
            <person name="Lai Q."/>
            <person name="Zeng R."/>
        </authorList>
    </citation>
    <scope>NUCLEOTIDE SEQUENCE [LARGE SCALE GENOMIC DNA]</scope>
    <source>
        <strain evidence="3">DSM 24597 / LMG 26175 / WPAGA1</strain>
    </source>
</reference>
<dbReference type="RefSeq" id="WP_044217897.1">
    <property type="nucleotide sequence ID" value="NZ_JRYR02000002.1"/>
</dbReference>
<dbReference type="Gene3D" id="2.60.120.260">
    <property type="entry name" value="Galactose-binding domain-like"/>
    <property type="match status" value="1"/>
</dbReference>
<feature type="signal peptide" evidence="1">
    <location>
        <begin position="1"/>
        <end position="25"/>
    </location>
</feature>
<evidence type="ECO:0000313" key="3">
    <source>
        <dbReference type="Proteomes" id="UP000179797"/>
    </source>
</evidence>
<evidence type="ECO:0000313" key="2">
    <source>
        <dbReference type="EMBL" id="OHX63943.1"/>
    </source>
</evidence>